<keyword evidence="9" id="KW-0539">Nucleus</keyword>
<feature type="binding site" evidence="10">
    <location>
        <position position="271"/>
    </location>
    <ligand>
        <name>S-adenosyl-L-methionine</name>
        <dbReference type="ChEBI" id="CHEBI:59789"/>
    </ligand>
</feature>
<evidence type="ECO:0000256" key="3">
    <source>
        <dbReference type="ARBA" id="ARBA00022555"/>
    </source>
</evidence>
<dbReference type="Proteomes" id="UP000774326">
    <property type="component" value="Unassembled WGS sequence"/>
</dbReference>
<dbReference type="InterPro" id="IPR001678">
    <property type="entry name" value="MeTrfase_RsmB-F_NOP2_dom"/>
</dbReference>
<evidence type="ECO:0000256" key="2">
    <source>
        <dbReference type="ARBA" id="ARBA00007494"/>
    </source>
</evidence>
<proteinExistence type="inferred from homology"/>
<evidence type="ECO:0000256" key="1">
    <source>
        <dbReference type="ARBA" id="ARBA00004123"/>
    </source>
</evidence>
<evidence type="ECO:0000256" key="6">
    <source>
        <dbReference type="ARBA" id="ARBA00022691"/>
    </source>
</evidence>
<feature type="active site" description="Nucleophile" evidence="10">
    <location>
        <position position="324"/>
    </location>
</feature>
<evidence type="ECO:0000256" key="9">
    <source>
        <dbReference type="ARBA" id="ARBA00023242"/>
    </source>
</evidence>
<evidence type="ECO:0000313" key="13">
    <source>
        <dbReference type="EMBL" id="KAH3686303.1"/>
    </source>
</evidence>
<protein>
    <recommendedName>
        <fullName evidence="12">SAM-dependent MTase RsmB/NOP-type domain-containing protein</fullName>
    </recommendedName>
</protein>
<feature type="compositionally biased region" description="Low complexity" evidence="11">
    <location>
        <begin position="686"/>
        <end position="705"/>
    </location>
</feature>
<dbReference type="GO" id="GO:0016428">
    <property type="term" value="F:tRNA (cytidine-5-)-methyltransferase activity"/>
    <property type="evidence" value="ECO:0007669"/>
    <property type="project" value="InterPro"/>
</dbReference>
<comment type="subcellular location">
    <subcellularLocation>
        <location evidence="1">Nucleus</location>
    </subcellularLocation>
</comment>
<sequence>MNLDQRQNAMRPSSFQFLRNTHVTMAKKNFRGRAGKRGNRDENKDGWTEITRENAKWESYYRSQNIIPDEAEFQDFKKHCQETLPLTFRITGSKDHAEEIKQIFKERHLNHLQGLTFLGEPVKQPKPIAFYPNELAWQIDVSKSVMRKDENFAKTQRFLVIETEAGNISRQEAVSMIPPLLLDVKPEHKVLDMCAAPGSKTAQLIESLHSEPNPTGFVVANDSDYKRAHMLVHQIKRLNSPNMIVVNHDAQFFPKVKLHDEFVKFDRILCDVPCSGDGTIRKNAQIWNKWSLGDGLGLNPLQFKILQRGIDLLEDGGRLVYSTCSMNPMENESVIAHALRKNKNMKIVKVQLPGLVSSPGLTTWTVVGKDGETKAKGTEGFADELYPPTEEENKEFGLENCIRVYPHQQNTGGFFITLLEKAPKEKTEEPAKKKFKPTTPAPEKKEKLASATKDNVEPFNFLPSTHPDLEKCWNFYGFDKSDTQITEACFVRNATGDPSRIIYLSTPIVRDFLSANEEKLKIVHSGIRFFVTQRTDLDCPWRIQAEALDIVRHILTDSNPRVLNIGLPLFETFLKEAFPKYHELEERYPDFIAKAKALPHGCGFIKIPREGHEDLMYPIWIGTSCINLMLAKKETFEALYRVFNIETNGSDAYKQTPNGPGKKIQGTNEEVAEATSEETPAVVASEDATPVPEEAAAAAPAPTEA</sequence>
<comment type="similarity">
    <text evidence="2 10">Belongs to the class I-like SAM-binding methyltransferase superfamily. RsmB/NOP family.</text>
</comment>
<feature type="binding site" evidence="10">
    <location>
        <position position="222"/>
    </location>
    <ligand>
        <name>S-adenosyl-L-methionine</name>
        <dbReference type="ChEBI" id="CHEBI:59789"/>
    </ligand>
</feature>
<dbReference type="SUPFAM" id="SSF53335">
    <property type="entry name" value="S-adenosyl-L-methionine-dependent methyltransferases"/>
    <property type="match status" value="1"/>
</dbReference>
<dbReference type="InterPro" id="IPR057286">
    <property type="entry name" value="PUA_NSUN2"/>
</dbReference>
<dbReference type="Pfam" id="PF01189">
    <property type="entry name" value="Methyltr_RsmB-F"/>
    <property type="match status" value="1"/>
</dbReference>
<dbReference type="GO" id="GO:0000049">
    <property type="term" value="F:tRNA binding"/>
    <property type="evidence" value="ECO:0007669"/>
    <property type="project" value="UniProtKB-KW"/>
</dbReference>
<organism evidence="13 14">
    <name type="scientific">Wickerhamomyces pijperi</name>
    <name type="common">Yeast</name>
    <name type="synonym">Pichia pijperi</name>
    <dbReference type="NCBI Taxonomy" id="599730"/>
    <lineage>
        <taxon>Eukaryota</taxon>
        <taxon>Fungi</taxon>
        <taxon>Dikarya</taxon>
        <taxon>Ascomycota</taxon>
        <taxon>Saccharomycotina</taxon>
        <taxon>Saccharomycetes</taxon>
        <taxon>Phaffomycetales</taxon>
        <taxon>Wickerhamomycetaceae</taxon>
        <taxon>Wickerhamomyces</taxon>
    </lineage>
</organism>
<keyword evidence="8 10" id="KW-0694">RNA-binding</keyword>
<dbReference type="PANTHER" id="PTHR22808">
    <property type="entry name" value="NCL1 YEAST -RELATED NOL1/NOP2/FMU SUN DOMAIN-CONTAINING"/>
    <property type="match status" value="1"/>
</dbReference>
<feature type="binding site" evidence="10">
    <location>
        <begin position="194"/>
        <end position="200"/>
    </location>
    <ligand>
        <name>S-adenosyl-L-methionine</name>
        <dbReference type="ChEBI" id="CHEBI:59789"/>
    </ligand>
</feature>
<dbReference type="InterPro" id="IPR018314">
    <property type="entry name" value="RsmB/NOL1/NOP2-like_CS"/>
</dbReference>
<gene>
    <name evidence="13" type="ORF">WICPIJ_002665</name>
</gene>
<comment type="caution">
    <text evidence="13">The sequence shown here is derived from an EMBL/GenBank/DDBJ whole genome shotgun (WGS) entry which is preliminary data.</text>
</comment>
<dbReference type="PANTHER" id="PTHR22808:SF1">
    <property type="entry name" value="RNA CYTOSINE-C(5)-METHYLTRANSFERASE NSUN2-RELATED"/>
    <property type="match status" value="1"/>
</dbReference>
<evidence type="ECO:0000256" key="10">
    <source>
        <dbReference type="PROSITE-ProRule" id="PRU01023"/>
    </source>
</evidence>
<dbReference type="PRINTS" id="PR02011">
    <property type="entry name" value="RCMTNCL1"/>
</dbReference>
<dbReference type="GO" id="GO:0005737">
    <property type="term" value="C:cytoplasm"/>
    <property type="evidence" value="ECO:0007669"/>
    <property type="project" value="TreeGrafter"/>
</dbReference>
<feature type="region of interest" description="Disordered" evidence="11">
    <location>
        <begin position="651"/>
        <end position="705"/>
    </location>
</feature>
<dbReference type="PRINTS" id="PR02008">
    <property type="entry name" value="RCMTFAMILY"/>
</dbReference>
<keyword evidence="7" id="KW-0819">tRNA processing</keyword>
<feature type="region of interest" description="Disordered" evidence="11">
    <location>
        <begin position="425"/>
        <end position="449"/>
    </location>
</feature>
<evidence type="ECO:0000313" key="14">
    <source>
        <dbReference type="Proteomes" id="UP000774326"/>
    </source>
</evidence>
<dbReference type="InterPro" id="IPR029063">
    <property type="entry name" value="SAM-dependent_MTases_sf"/>
</dbReference>
<dbReference type="InterPro" id="IPR023270">
    <property type="entry name" value="RCMT_NCL1"/>
</dbReference>
<dbReference type="PROSITE" id="PS01153">
    <property type="entry name" value="NOL1_NOP2_SUN"/>
    <property type="match status" value="1"/>
</dbReference>
<keyword evidence="3" id="KW-0820">tRNA-binding</keyword>
<dbReference type="CDD" id="cd02440">
    <property type="entry name" value="AdoMet_MTases"/>
    <property type="match status" value="1"/>
</dbReference>
<dbReference type="Pfam" id="PF25378">
    <property type="entry name" value="PUA_NSUN2"/>
    <property type="match status" value="1"/>
</dbReference>
<dbReference type="GO" id="GO:0005634">
    <property type="term" value="C:nucleus"/>
    <property type="evidence" value="ECO:0007669"/>
    <property type="project" value="UniProtKB-SubCell"/>
</dbReference>
<evidence type="ECO:0000256" key="7">
    <source>
        <dbReference type="ARBA" id="ARBA00022694"/>
    </source>
</evidence>
<evidence type="ECO:0000259" key="12">
    <source>
        <dbReference type="PROSITE" id="PS51686"/>
    </source>
</evidence>
<feature type="binding site" evidence="10">
    <location>
        <position position="249"/>
    </location>
    <ligand>
        <name>S-adenosyl-L-methionine</name>
        <dbReference type="ChEBI" id="CHEBI:59789"/>
    </ligand>
</feature>
<dbReference type="PROSITE" id="PS51686">
    <property type="entry name" value="SAM_MT_RSMB_NOP"/>
    <property type="match status" value="1"/>
</dbReference>
<dbReference type="InterPro" id="IPR057285">
    <property type="entry name" value="Pre-PUA_NSUN2"/>
</dbReference>
<evidence type="ECO:0000256" key="5">
    <source>
        <dbReference type="ARBA" id="ARBA00022679"/>
    </source>
</evidence>
<accession>A0A9P8Q8M1</accession>
<keyword evidence="6 10" id="KW-0949">S-adenosyl-L-methionine</keyword>
<keyword evidence="5 10" id="KW-0808">Transferase</keyword>
<dbReference type="Pfam" id="PF25376">
    <property type="entry name" value="Pre-PUA_NSUN2"/>
    <property type="match status" value="1"/>
</dbReference>
<evidence type="ECO:0000256" key="8">
    <source>
        <dbReference type="ARBA" id="ARBA00022884"/>
    </source>
</evidence>
<evidence type="ECO:0000256" key="11">
    <source>
        <dbReference type="SAM" id="MobiDB-lite"/>
    </source>
</evidence>
<reference evidence="13" key="2">
    <citation type="submission" date="2021-01" db="EMBL/GenBank/DDBJ databases">
        <authorList>
            <person name="Schikora-Tamarit M.A."/>
        </authorList>
    </citation>
    <scope>NUCLEOTIDE SEQUENCE</scope>
    <source>
        <strain evidence="13">CBS2887</strain>
    </source>
</reference>
<dbReference type="OrthoDB" id="6093671at2759"/>
<feature type="domain" description="SAM-dependent MTase RsmB/NOP-type" evidence="12">
    <location>
        <begin position="76"/>
        <end position="422"/>
    </location>
</feature>
<evidence type="ECO:0000256" key="4">
    <source>
        <dbReference type="ARBA" id="ARBA00022603"/>
    </source>
</evidence>
<keyword evidence="14" id="KW-1185">Reference proteome</keyword>
<dbReference type="InterPro" id="IPR049560">
    <property type="entry name" value="MeTrfase_RsmB-F_NOP2_cat"/>
</dbReference>
<keyword evidence="4 10" id="KW-0489">Methyltransferase</keyword>
<dbReference type="GO" id="GO:0030488">
    <property type="term" value="P:tRNA methylation"/>
    <property type="evidence" value="ECO:0007669"/>
    <property type="project" value="UniProtKB-ARBA"/>
</dbReference>
<reference evidence="13" key="1">
    <citation type="journal article" date="2021" name="Open Biol.">
        <title>Shared evolutionary footprints suggest mitochondrial oxidative damage underlies multiple complex I losses in fungi.</title>
        <authorList>
            <person name="Schikora-Tamarit M.A."/>
            <person name="Marcet-Houben M."/>
            <person name="Nosek J."/>
            <person name="Gabaldon T."/>
        </authorList>
    </citation>
    <scope>NUCLEOTIDE SEQUENCE</scope>
    <source>
        <strain evidence="13">CBS2887</strain>
    </source>
</reference>
<dbReference type="Gene3D" id="3.40.50.150">
    <property type="entry name" value="Vaccinia Virus protein VP39"/>
    <property type="match status" value="1"/>
</dbReference>
<dbReference type="InterPro" id="IPR023267">
    <property type="entry name" value="RCMT"/>
</dbReference>
<dbReference type="AlphaFoldDB" id="A0A9P8Q8M1"/>
<dbReference type="EMBL" id="JAEUBG010001462">
    <property type="protein sequence ID" value="KAH3686303.1"/>
    <property type="molecule type" value="Genomic_DNA"/>
</dbReference>
<name>A0A9P8Q8M1_WICPI</name>